<evidence type="ECO:0000259" key="14">
    <source>
        <dbReference type="Pfam" id="PF03175"/>
    </source>
</evidence>
<dbReference type="InterPro" id="IPR043502">
    <property type="entry name" value="DNA/RNA_pol_sf"/>
</dbReference>
<dbReference type="PIRSF" id="PIRSF000788">
    <property type="entry name" value="DPol_ADV"/>
    <property type="match status" value="1"/>
</dbReference>
<comment type="catalytic activity">
    <reaction evidence="11 12 13">
        <text>DNA(n) + a 2'-deoxyribonucleoside 5'-triphosphate = DNA(n+1) + diphosphate</text>
        <dbReference type="Rhea" id="RHEA:22508"/>
        <dbReference type="Rhea" id="RHEA-COMP:17339"/>
        <dbReference type="Rhea" id="RHEA-COMP:17340"/>
        <dbReference type="ChEBI" id="CHEBI:33019"/>
        <dbReference type="ChEBI" id="CHEBI:61560"/>
        <dbReference type="ChEBI" id="CHEBI:173112"/>
        <dbReference type="EC" id="2.7.7.7"/>
    </reaction>
</comment>
<evidence type="ECO:0000256" key="1">
    <source>
        <dbReference type="ARBA" id="ARBA00004147"/>
    </source>
</evidence>
<dbReference type="SMART" id="SM00486">
    <property type="entry name" value="POLBc"/>
    <property type="match status" value="1"/>
</dbReference>
<dbReference type="InterPro" id="IPR017964">
    <property type="entry name" value="DNA-dir_DNA_pol_B_CS"/>
</dbReference>
<proteinExistence type="inferred from homology"/>
<name>A0AA51NPD4_9ADEN</name>
<keyword evidence="8" id="KW-1194">Viral DNA replication</keyword>
<evidence type="ECO:0000256" key="4">
    <source>
        <dbReference type="ARBA" id="ARBA00022679"/>
    </source>
</evidence>
<dbReference type="InterPro" id="IPR006172">
    <property type="entry name" value="DNA-dir_DNA_pol_B"/>
</dbReference>
<dbReference type="GO" id="GO:0003887">
    <property type="term" value="F:DNA-directed DNA polymerase activity"/>
    <property type="evidence" value="ECO:0007669"/>
    <property type="project" value="UniProtKB-UniRule"/>
</dbReference>
<evidence type="ECO:0000256" key="3">
    <source>
        <dbReference type="ARBA" id="ARBA00022562"/>
    </source>
</evidence>
<keyword evidence="5 12" id="KW-0548">Nucleotidyltransferase</keyword>
<dbReference type="PROSITE" id="PS00116">
    <property type="entry name" value="DNA_POLYMERASE_B"/>
    <property type="match status" value="1"/>
</dbReference>
<dbReference type="GO" id="GO:0039693">
    <property type="term" value="P:viral DNA genome replication"/>
    <property type="evidence" value="ECO:0007669"/>
    <property type="project" value="UniProtKB-KW"/>
</dbReference>
<dbReference type="InterPro" id="IPR004868">
    <property type="entry name" value="DNA-dir_DNA_pol_B_mt/vir"/>
</dbReference>
<dbReference type="InterPro" id="IPR014382">
    <property type="entry name" value="DNA-dir_DNA_pol_B_adenovir"/>
</dbReference>
<evidence type="ECO:0000256" key="6">
    <source>
        <dbReference type="ARBA" id="ARBA00022705"/>
    </source>
</evidence>
<keyword evidence="7 12" id="KW-0239">DNA-directed DNA polymerase</keyword>
<dbReference type="EMBL" id="OR233592">
    <property type="protein sequence ID" value="WMQ77643.1"/>
    <property type="molecule type" value="Genomic_DNA"/>
</dbReference>
<dbReference type="EC" id="2.7.7.7" evidence="12 13"/>
<evidence type="ECO:0000256" key="7">
    <source>
        <dbReference type="ARBA" id="ARBA00022932"/>
    </source>
</evidence>
<evidence type="ECO:0000256" key="10">
    <source>
        <dbReference type="ARBA" id="ARBA00046822"/>
    </source>
</evidence>
<evidence type="ECO:0000313" key="15">
    <source>
        <dbReference type="EMBL" id="WMQ77643.1"/>
    </source>
</evidence>
<keyword evidence="4 12" id="KW-0808">Transferase</keyword>
<dbReference type="GO" id="GO:0000166">
    <property type="term" value="F:nucleotide binding"/>
    <property type="evidence" value="ECO:0007669"/>
    <property type="project" value="UniProtKB-UniRule"/>
</dbReference>
<evidence type="ECO:0000256" key="9">
    <source>
        <dbReference type="ARBA" id="ARBA00023125"/>
    </source>
</evidence>
<dbReference type="PRINTS" id="PR00106">
    <property type="entry name" value="DNAPOLB"/>
</dbReference>
<keyword evidence="3" id="KW-1048">Host nucleus</keyword>
<accession>A0AA51NPD4</accession>
<evidence type="ECO:0000256" key="12">
    <source>
        <dbReference type="PIRNR" id="PIRNR000788"/>
    </source>
</evidence>
<sequence>MAEPSRESKTYVSLRATHHIVGCLNGSNVKIIFFKDIVKGLKNYANLHSIKDYNIFIPPETPDECLSTFNHNDKPSSSITYYSNKGLITLTKENRFDTSMPPLNFLIFRDKTYVIKTISEQKKCSNCGTYFTASHNCSHRKSVFYNLVINHSTREFWEPIRFTPLGAIPNTKRLFIIYDIETFTLHTAYGKQLVPYLIAIKFQGSKKLVKIASNIAKQSNFDIRNECFYMLDKTSKSIGKSFKELRNKIQLAAALKIWRNFKTENNLDENITFEEINKLMSKGLLDTSKEPKFIEIIVIGHNITGFDEIVLATHVLDGSSISTELPMFKMTRNFMPRAGKILFNDVTLGLPNPHYEKKPSKATIERWKTGSLHFMDMKYQGVKLMVRDTFLMTHSSLRNAATAYQLEASKGYCPYTAVNEFLMTGTYDKDEIGFPHRKYWSSEQEYLENKKPNYDLIQEAIDYCIEDVKVTAKLVSKLLQGYQKFCETEIRLNCDFNVFQRPTISSNTHAIFKQIYYKNNNPTCSFMPNIVAPSTVMYDFVRQSIRGGRCYPTFIGIYNEPIYVYDICGMYASALTHPLPHGLPQDPLSSSIAIMKFQSALDSKQKISYFDSEIKPMIVSADCNPPNIEMLDVLPPICSRKGGRLCWTNEPLRGEVMTTIDLITLHNRGWKCKILTNTHYVVWPEWKCICKEYVSLNIKAKEKADKEKNMTQRNISKLLSNALYGSFATKLDNKKVIFESDIENDPETSKNITLGKSTITAKTTIISKSLPERENNFKNTFNLPGSGVTDEYNNNKFLTKTDAFIGQNNHVTFNITHLENSCDDLILAVVEDCGEWIENKRYPTQIATFVLAWTRAFTSEWCDILYSNDRGKNFTERTIKSIYGDTDSLFLTLEGHNIMNIKGKHRLKKYSNKLVFDEKNPELTWLVECETICPHCFKDAYCSESVYLAPKLYCLKDIVCDSCNKISEGKLRAKGHAKECLNYEVLKQCFTNYDLLGEDQTKTQRTSIKRTMTVGNKTFNPFTAVEKTLTRILRPWADMTLRMGDRHLQGYLLFPYDKKHPNPRVKEVLTSNPFWEDT</sequence>
<protein>
    <recommendedName>
        <fullName evidence="12 13">DNA polymerase</fullName>
        <ecNumber evidence="12 13">2.7.7.7</ecNumber>
    </recommendedName>
</protein>
<dbReference type="Gene3D" id="3.90.1600.10">
    <property type="entry name" value="Palm domain of DNA polymerase"/>
    <property type="match status" value="1"/>
</dbReference>
<comment type="subcellular location">
    <subcellularLocation>
        <location evidence="1">Host nucleus</location>
    </subcellularLocation>
</comment>
<comment type="subunit">
    <text evidence="10">Heterodimer with the terminal protein; this heterodimer binds to bp 9 to 18 of the genome. Forms a complex with viral pTP, DBP and hosts NFIA and POU2F1/OCT1 for initiation of replication.</text>
</comment>
<keyword evidence="6 12" id="KW-0235">DNA replication</keyword>
<reference evidence="15" key="1">
    <citation type="submission" date="2023-06" db="EMBL/GenBank/DDBJ databases">
        <authorList>
            <person name="Zheng W."/>
            <person name="Wang Q."/>
            <person name="xu X.D."/>
        </authorList>
    </citation>
    <scope>NUCLEOTIDE SEQUENCE</scope>
    <source>
        <strain evidence="15">Cd_2020_s1</strain>
    </source>
</reference>
<dbReference type="GO" id="GO:0006260">
    <property type="term" value="P:DNA replication"/>
    <property type="evidence" value="ECO:0007669"/>
    <property type="project" value="UniProtKB-KW"/>
</dbReference>
<dbReference type="GO" id="GO:0003677">
    <property type="term" value="F:DNA binding"/>
    <property type="evidence" value="ECO:0007669"/>
    <property type="project" value="UniProtKB-UniRule"/>
</dbReference>
<keyword evidence="9 12" id="KW-0238">DNA-binding</keyword>
<evidence type="ECO:0000256" key="2">
    <source>
        <dbReference type="ARBA" id="ARBA00005755"/>
    </source>
</evidence>
<dbReference type="GO" id="GO:0042025">
    <property type="term" value="C:host cell nucleus"/>
    <property type="evidence" value="ECO:0007669"/>
    <property type="project" value="UniProtKB-SubCell"/>
</dbReference>
<evidence type="ECO:0000256" key="5">
    <source>
        <dbReference type="ARBA" id="ARBA00022695"/>
    </source>
</evidence>
<evidence type="ECO:0000256" key="11">
    <source>
        <dbReference type="ARBA" id="ARBA00049244"/>
    </source>
</evidence>
<organism evidence="15">
    <name type="scientific">Zoothera dauma adenovirus</name>
    <dbReference type="NCBI Taxonomy" id="3073259"/>
    <lineage>
        <taxon>Viruses</taxon>
        <taxon>Varidnaviria</taxon>
        <taxon>Bamfordvirae</taxon>
        <taxon>Preplasmiviricota</taxon>
        <taxon>Polisuviricotina</taxon>
        <taxon>Pharingeaviricetes</taxon>
        <taxon>Rowavirales</taxon>
        <taxon>Adenoviridae</taxon>
    </lineage>
</organism>
<feature type="domain" description="DNA-directed DNA polymerase family B mitochondria/virus" evidence="14">
    <location>
        <begin position="331"/>
        <end position="781"/>
    </location>
</feature>
<dbReference type="InterPro" id="IPR012337">
    <property type="entry name" value="RNaseH-like_sf"/>
</dbReference>
<dbReference type="SUPFAM" id="SSF53098">
    <property type="entry name" value="Ribonuclease H-like"/>
    <property type="match status" value="1"/>
</dbReference>
<evidence type="ECO:0000256" key="13">
    <source>
        <dbReference type="RuleBase" id="RU000442"/>
    </source>
</evidence>
<evidence type="ECO:0000256" key="8">
    <source>
        <dbReference type="ARBA" id="ARBA00023109"/>
    </source>
</evidence>
<dbReference type="SUPFAM" id="SSF56672">
    <property type="entry name" value="DNA/RNA polymerases"/>
    <property type="match status" value="1"/>
</dbReference>
<dbReference type="Pfam" id="PF03175">
    <property type="entry name" value="DNA_pol_B_2"/>
    <property type="match status" value="1"/>
</dbReference>
<dbReference type="InterPro" id="IPR023211">
    <property type="entry name" value="DNA_pol_palm_dom_sf"/>
</dbReference>
<comment type="similarity">
    <text evidence="2 12 13">Belongs to the DNA polymerase type-B family.</text>
</comment>